<protein>
    <submittedName>
        <fullName evidence="1">Uncharacterized protein</fullName>
    </submittedName>
</protein>
<feature type="non-terminal residue" evidence="1">
    <location>
        <position position="1"/>
    </location>
</feature>
<proteinExistence type="predicted"/>
<organism evidence="1 2">
    <name type="scientific">Rasamsonia emersonii (strain ATCC 16479 / CBS 393.64 / IMI 116815)</name>
    <dbReference type="NCBI Taxonomy" id="1408163"/>
    <lineage>
        <taxon>Eukaryota</taxon>
        <taxon>Fungi</taxon>
        <taxon>Dikarya</taxon>
        <taxon>Ascomycota</taxon>
        <taxon>Pezizomycotina</taxon>
        <taxon>Eurotiomycetes</taxon>
        <taxon>Eurotiomycetidae</taxon>
        <taxon>Eurotiales</taxon>
        <taxon>Trichocomaceae</taxon>
        <taxon>Rasamsonia</taxon>
    </lineage>
</organism>
<dbReference type="Proteomes" id="UP000053958">
    <property type="component" value="Unassembled WGS sequence"/>
</dbReference>
<gene>
    <name evidence="1" type="ORF">T310_8869</name>
</gene>
<sequence>QNDARRPDQGAGPVVCESCQDEPAGFNSLNRARRMGIPDTVAASSGFRDDAWGELPGYNINRRSWPDVAESSRQTRTTGEWSVELLVTAAVAPVYNDYFSRYVLLFSVCAI</sequence>
<evidence type="ECO:0000313" key="2">
    <source>
        <dbReference type="Proteomes" id="UP000053958"/>
    </source>
</evidence>
<dbReference type="RefSeq" id="XP_013323940.1">
    <property type="nucleotide sequence ID" value="XM_013468486.1"/>
</dbReference>
<dbReference type="EMBL" id="LASV01000668">
    <property type="protein sequence ID" value="KKA17328.1"/>
    <property type="molecule type" value="Genomic_DNA"/>
</dbReference>
<reference evidence="1 2" key="1">
    <citation type="submission" date="2015-04" db="EMBL/GenBank/DDBJ databases">
        <authorList>
            <person name="Heijne W.H."/>
            <person name="Fedorova N.D."/>
            <person name="Nierman W.C."/>
            <person name="Vollebregt A.W."/>
            <person name="Zhao Z."/>
            <person name="Wu L."/>
            <person name="Kumar M."/>
            <person name="Stam H."/>
            <person name="van den Berg M.A."/>
            <person name="Pel H.J."/>
        </authorList>
    </citation>
    <scope>NUCLEOTIDE SEQUENCE [LARGE SCALE GENOMIC DNA]</scope>
    <source>
        <strain evidence="1 2">CBS 393.64</strain>
    </source>
</reference>
<accession>A0A0F4YIB8</accession>
<name>A0A0F4YIB8_RASE3</name>
<dbReference type="AlphaFoldDB" id="A0A0F4YIB8"/>
<evidence type="ECO:0000313" key="1">
    <source>
        <dbReference type="EMBL" id="KKA17328.1"/>
    </source>
</evidence>
<dbReference type="GeneID" id="25320992"/>
<keyword evidence="2" id="KW-1185">Reference proteome</keyword>
<comment type="caution">
    <text evidence="1">The sequence shown here is derived from an EMBL/GenBank/DDBJ whole genome shotgun (WGS) entry which is preliminary data.</text>
</comment>